<organism evidence="2 3">
    <name type="scientific">Segatella copri</name>
    <dbReference type="NCBI Taxonomy" id="165179"/>
    <lineage>
        <taxon>Bacteria</taxon>
        <taxon>Pseudomonadati</taxon>
        <taxon>Bacteroidota</taxon>
        <taxon>Bacteroidia</taxon>
        <taxon>Bacteroidales</taxon>
        <taxon>Prevotellaceae</taxon>
        <taxon>Segatella</taxon>
    </lineage>
</organism>
<dbReference type="InterPro" id="IPR011659">
    <property type="entry name" value="WD40"/>
</dbReference>
<dbReference type="PANTHER" id="PTHR36842">
    <property type="entry name" value="PROTEIN TOLB HOMOLOG"/>
    <property type="match status" value="1"/>
</dbReference>
<dbReference type="Proteomes" id="UP000420635">
    <property type="component" value="Unassembled WGS sequence"/>
</dbReference>
<evidence type="ECO:0000313" key="3">
    <source>
        <dbReference type="Proteomes" id="UP000420635"/>
    </source>
</evidence>
<gene>
    <name evidence="2" type="ORF">F7D59_08875</name>
</gene>
<dbReference type="Pfam" id="PF07676">
    <property type="entry name" value="PD40"/>
    <property type="match status" value="3"/>
</dbReference>
<comment type="caution">
    <text evidence="2">The sequence shown here is derived from an EMBL/GenBank/DDBJ whole genome shotgun (WGS) entry which is preliminary data.</text>
</comment>
<dbReference type="EMBL" id="VZBQ01000101">
    <property type="protein sequence ID" value="MQN89958.1"/>
    <property type="molecule type" value="Genomic_DNA"/>
</dbReference>
<dbReference type="PROSITE" id="PS51257">
    <property type="entry name" value="PROKAR_LIPOPROTEIN"/>
    <property type="match status" value="1"/>
</dbReference>
<protein>
    <submittedName>
        <fullName evidence="2">Uncharacterized protein</fullName>
    </submittedName>
</protein>
<accession>A0A646HJF9</accession>
<reference evidence="3" key="1">
    <citation type="submission" date="2019-09" db="EMBL/GenBank/DDBJ databases">
        <title>Distinct polysaccharide growth profiles of human intestinal Prevotella copri isolates.</title>
        <authorList>
            <person name="Fehlner-Peach H."/>
            <person name="Magnabosco C."/>
            <person name="Raghavan V."/>
            <person name="Scher J.U."/>
            <person name="Tett A."/>
            <person name="Cox L.M."/>
            <person name="Gottsegen C."/>
            <person name="Watters A."/>
            <person name="Wiltshire- Gordon J.D."/>
            <person name="Segata N."/>
            <person name="Bonneau R."/>
            <person name="Littman D.R."/>
        </authorList>
    </citation>
    <scope>NUCLEOTIDE SEQUENCE [LARGE SCALE GENOMIC DNA]</scope>
    <source>
        <strain evidence="3">iP54</strain>
    </source>
</reference>
<comment type="similarity">
    <text evidence="1">Belongs to the TolB family.</text>
</comment>
<sequence length="481" mass="54503">MKKFNTLYVIGRYVCIAVFILFLFSCSHKVDIAKRLSSTPIIFPDYKNVTIPCDIAPIHFRVEKEIGDVVSAKFSSDVGKNIVVDADGKDISISSKDWKNLVKDAKSLSVEIVVNRSGVDCAYKSFHILVSRDAIDPYIAYRLIEPGYENWYKMGIYQRDLTCYEQTPILENSKTGNNCMNCHNFCNRDAKQMMLHLRAGKLGGTYVMQGDGLAKKLSIDVDSIKSLVYPAWHPSGKLIAFSTNDTHQGFHSSDRNRIEVYDQKSDVVVYDLASNHIFTSPLLSSQRSFETYPCFSPDGKRLYFCTADSVEMPRRYKDVKYSVCSIAFDAAHHAFGTEVDTLFSAHTTGKSAVMPRISPDGKWLVVTVADYGCFPIWHHEADLCIINLQTKECQPLSAANSRDTESYHSWSSNGRWLVFGSRRVNGLYTMPYICHIDKNGKASKPFLLPQKSPDFYDKCLKSFNIPEFVKDKVELKDIEKK</sequence>
<dbReference type="AlphaFoldDB" id="A0A646HJF9"/>
<dbReference type="InterPro" id="IPR011042">
    <property type="entry name" value="6-blade_b-propeller_TolB-like"/>
</dbReference>
<proteinExistence type="inferred from homology"/>
<evidence type="ECO:0000313" key="2">
    <source>
        <dbReference type="EMBL" id="MQN89958.1"/>
    </source>
</evidence>
<dbReference type="PANTHER" id="PTHR36842:SF1">
    <property type="entry name" value="PROTEIN TOLB"/>
    <property type="match status" value="1"/>
</dbReference>
<evidence type="ECO:0000256" key="1">
    <source>
        <dbReference type="ARBA" id="ARBA00009820"/>
    </source>
</evidence>
<dbReference type="RefSeq" id="WP_153112990.1">
    <property type="nucleotide sequence ID" value="NZ_VZAS01000063.1"/>
</dbReference>
<dbReference type="Gene3D" id="2.120.10.30">
    <property type="entry name" value="TolB, C-terminal domain"/>
    <property type="match status" value="2"/>
</dbReference>
<name>A0A646HJF9_9BACT</name>
<dbReference type="SUPFAM" id="SSF82171">
    <property type="entry name" value="DPP6 N-terminal domain-like"/>
    <property type="match status" value="1"/>
</dbReference>